<sequence length="209" mass="23447">MAAEDSQEKHAGSDLLLAGYFRHLSTCSLSGRVSPGGAAMSQVCVGILARTAIPTRWRGQATHERRWQSHPFCETSSSRGETWCYWFDPESKHSQISLPPKKSHLQKSKVKTMLITFFDNDGIIYKDFVPAGQTVNTTFYEQVLKALLQCICHVQLELHRTGKLMLLHDNAPVHCAIYVHQFLAKQGVPVLSHPPYSPVLVPVDFCFPI</sequence>
<evidence type="ECO:0008006" key="3">
    <source>
        <dbReference type="Google" id="ProtNLM"/>
    </source>
</evidence>
<dbReference type="EMBL" id="JARBHB010000004">
    <property type="protein sequence ID" value="KAJ8885177.1"/>
    <property type="molecule type" value="Genomic_DNA"/>
</dbReference>
<dbReference type="InterPro" id="IPR001888">
    <property type="entry name" value="Transposase_1"/>
</dbReference>
<evidence type="ECO:0000313" key="1">
    <source>
        <dbReference type="EMBL" id="KAJ8885177.1"/>
    </source>
</evidence>
<gene>
    <name evidence="1" type="ORF">PR048_011373</name>
</gene>
<dbReference type="Gene3D" id="3.30.420.10">
    <property type="entry name" value="Ribonuclease H-like superfamily/Ribonuclease H"/>
    <property type="match status" value="1"/>
</dbReference>
<dbReference type="InterPro" id="IPR052709">
    <property type="entry name" value="Transposase-MT_Hybrid"/>
</dbReference>
<dbReference type="InterPro" id="IPR036397">
    <property type="entry name" value="RNaseH_sf"/>
</dbReference>
<proteinExistence type="predicted"/>
<dbReference type="PANTHER" id="PTHR46060:SF1">
    <property type="entry name" value="MARINER MOS1 TRANSPOSASE-LIKE PROTEIN"/>
    <property type="match status" value="1"/>
</dbReference>
<organism evidence="1 2">
    <name type="scientific">Dryococelus australis</name>
    <dbReference type="NCBI Taxonomy" id="614101"/>
    <lineage>
        <taxon>Eukaryota</taxon>
        <taxon>Metazoa</taxon>
        <taxon>Ecdysozoa</taxon>
        <taxon>Arthropoda</taxon>
        <taxon>Hexapoda</taxon>
        <taxon>Insecta</taxon>
        <taxon>Pterygota</taxon>
        <taxon>Neoptera</taxon>
        <taxon>Polyneoptera</taxon>
        <taxon>Phasmatodea</taxon>
        <taxon>Verophasmatodea</taxon>
        <taxon>Anareolatae</taxon>
        <taxon>Phasmatidae</taxon>
        <taxon>Eurycanthinae</taxon>
        <taxon>Dryococelus</taxon>
    </lineage>
</organism>
<accession>A0ABQ9HLG9</accession>
<dbReference type="Proteomes" id="UP001159363">
    <property type="component" value="Chromosome X"/>
</dbReference>
<reference evidence="1 2" key="1">
    <citation type="submission" date="2023-02" db="EMBL/GenBank/DDBJ databases">
        <title>LHISI_Scaffold_Assembly.</title>
        <authorList>
            <person name="Stuart O.P."/>
            <person name="Cleave R."/>
            <person name="Magrath M.J.L."/>
            <person name="Mikheyev A.S."/>
        </authorList>
    </citation>
    <scope>NUCLEOTIDE SEQUENCE [LARGE SCALE GENOMIC DNA]</scope>
    <source>
        <strain evidence="1">Daus_M_001</strain>
        <tissue evidence="1">Leg muscle</tissue>
    </source>
</reference>
<protein>
    <recommendedName>
        <fullName evidence="3">Mariner Mos1 transposase</fullName>
    </recommendedName>
</protein>
<dbReference type="Pfam" id="PF01359">
    <property type="entry name" value="Transposase_1"/>
    <property type="match status" value="1"/>
</dbReference>
<dbReference type="PANTHER" id="PTHR46060">
    <property type="entry name" value="MARINER MOS1 TRANSPOSASE-LIKE PROTEIN"/>
    <property type="match status" value="1"/>
</dbReference>
<keyword evidence="2" id="KW-1185">Reference proteome</keyword>
<evidence type="ECO:0000313" key="2">
    <source>
        <dbReference type="Proteomes" id="UP001159363"/>
    </source>
</evidence>
<comment type="caution">
    <text evidence="1">The sequence shown here is derived from an EMBL/GenBank/DDBJ whole genome shotgun (WGS) entry which is preliminary data.</text>
</comment>
<name>A0ABQ9HLG9_9NEOP</name>